<comment type="caution">
    <text evidence="2">The sequence shown here is derived from an EMBL/GenBank/DDBJ whole genome shotgun (WGS) entry which is preliminary data.</text>
</comment>
<evidence type="ECO:0000256" key="1">
    <source>
        <dbReference type="SAM" id="MobiDB-lite"/>
    </source>
</evidence>
<gene>
    <name evidence="2" type="ORF">ColLi_01245</name>
</gene>
<dbReference type="EMBL" id="BPPX01000002">
    <property type="protein sequence ID" value="GJC78407.1"/>
    <property type="molecule type" value="Genomic_DNA"/>
</dbReference>
<feature type="compositionally biased region" description="Low complexity" evidence="1">
    <location>
        <begin position="34"/>
        <end position="45"/>
    </location>
</feature>
<accession>A0AA37GD85</accession>
<organism evidence="2 3">
    <name type="scientific">Colletotrichum liriopes</name>
    <dbReference type="NCBI Taxonomy" id="708192"/>
    <lineage>
        <taxon>Eukaryota</taxon>
        <taxon>Fungi</taxon>
        <taxon>Dikarya</taxon>
        <taxon>Ascomycota</taxon>
        <taxon>Pezizomycotina</taxon>
        <taxon>Sordariomycetes</taxon>
        <taxon>Hypocreomycetidae</taxon>
        <taxon>Glomerellales</taxon>
        <taxon>Glomerellaceae</taxon>
        <taxon>Colletotrichum</taxon>
        <taxon>Colletotrichum spaethianum species complex</taxon>
    </lineage>
</organism>
<dbReference type="AlphaFoldDB" id="A0AA37GD85"/>
<evidence type="ECO:0000313" key="2">
    <source>
        <dbReference type="EMBL" id="GJC78407.1"/>
    </source>
</evidence>
<sequence>MASGNLIAEFRKNEMQKLEEMLVEFEAAQPRVLSSSTTAATRTSSWQHTGTSLQTPVQADAGESISQDTLPVYSEFTKDSSSQAEDLTTQQIIDVVNSMEWEDNEWMSFTMVQDEA</sequence>
<evidence type="ECO:0000313" key="3">
    <source>
        <dbReference type="Proteomes" id="UP001055172"/>
    </source>
</evidence>
<feature type="region of interest" description="Disordered" evidence="1">
    <location>
        <begin position="33"/>
        <end position="58"/>
    </location>
</feature>
<name>A0AA37GD85_9PEZI</name>
<dbReference type="Proteomes" id="UP001055172">
    <property type="component" value="Unassembled WGS sequence"/>
</dbReference>
<reference evidence="2 3" key="1">
    <citation type="submission" date="2021-07" db="EMBL/GenBank/DDBJ databases">
        <title>Genome data of Colletotrichum spaethianum.</title>
        <authorList>
            <person name="Utami Y.D."/>
            <person name="Hiruma K."/>
        </authorList>
    </citation>
    <scope>NUCLEOTIDE SEQUENCE [LARGE SCALE GENOMIC DNA]</scope>
    <source>
        <strain evidence="2 3">MAFF 242679</strain>
    </source>
</reference>
<proteinExistence type="predicted"/>
<feature type="compositionally biased region" description="Polar residues" evidence="1">
    <location>
        <begin position="46"/>
        <end position="57"/>
    </location>
</feature>
<protein>
    <submittedName>
        <fullName evidence="2">Uncharacterized protein</fullName>
    </submittedName>
</protein>
<keyword evidence="3" id="KW-1185">Reference proteome</keyword>